<reference evidence="3" key="1">
    <citation type="submission" date="2012-12" db="EMBL/GenBank/DDBJ databases">
        <authorList>
            <person name="Hellsten U."/>
            <person name="Grimwood J."/>
            <person name="Chapman J.A."/>
            <person name="Shapiro H."/>
            <person name="Aerts A."/>
            <person name="Otillar R.P."/>
            <person name="Terry A.Y."/>
            <person name="Boore J.L."/>
            <person name="Simakov O."/>
            <person name="Marletaz F."/>
            <person name="Cho S.-J."/>
            <person name="Edsinger-Gonzales E."/>
            <person name="Havlak P."/>
            <person name="Kuo D.-H."/>
            <person name="Larsson T."/>
            <person name="Lv J."/>
            <person name="Arendt D."/>
            <person name="Savage R."/>
            <person name="Osoegawa K."/>
            <person name="de Jong P."/>
            <person name="Lindberg D.R."/>
            <person name="Seaver E.C."/>
            <person name="Weisblat D.A."/>
            <person name="Putnam N.H."/>
            <person name="Grigoriev I.V."/>
            <person name="Rokhsar D.S."/>
        </authorList>
    </citation>
    <scope>NUCLEOTIDE SEQUENCE</scope>
</reference>
<dbReference type="InterPro" id="IPR052622">
    <property type="entry name" value="Glycosyltransferase_G1"/>
</dbReference>
<dbReference type="CTD" id="20206299"/>
<dbReference type="GeneID" id="20206299"/>
<reference evidence="2" key="3">
    <citation type="submission" date="2015-06" db="UniProtKB">
        <authorList>
            <consortium name="EnsemblMetazoa"/>
        </authorList>
    </citation>
    <scope>IDENTIFICATION</scope>
</reference>
<name>T1FBV0_HELRO</name>
<dbReference type="EnsemblMetazoa" id="HelroT177542">
    <property type="protein sequence ID" value="HelroP177542"/>
    <property type="gene ID" value="HelroG177542"/>
</dbReference>
<evidence type="ECO:0000313" key="3">
    <source>
        <dbReference type="Proteomes" id="UP000015101"/>
    </source>
</evidence>
<dbReference type="PANTHER" id="PTHR46660:SF2">
    <property type="entry name" value="GLYCOSYLTRANSFERASE 1 DOMAIN-CONTAINING PROTEIN 1"/>
    <property type="match status" value="1"/>
</dbReference>
<dbReference type="KEGG" id="hro:HELRODRAFT_177542"/>
<dbReference type="RefSeq" id="XP_009023967.1">
    <property type="nucleotide sequence ID" value="XM_009025719.1"/>
</dbReference>
<dbReference type="EMBL" id="KB097269">
    <property type="protein sequence ID" value="ESN97892.1"/>
    <property type="molecule type" value="Genomic_DNA"/>
</dbReference>
<evidence type="ECO:0000313" key="1">
    <source>
        <dbReference type="EMBL" id="ESN97892.1"/>
    </source>
</evidence>
<dbReference type="OrthoDB" id="512920at2759"/>
<dbReference type="InParanoid" id="T1FBV0"/>
<accession>T1FBV0</accession>
<keyword evidence="3" id="KW-1185">Reference proteome</keyword>
<dbReference type="EMBL" id="AMQM01006094">
    <property type="status" value="NOT_ANNOTATED_CDS"/>
    <property type="molecule type" value="Genomic_DNA"/>
</dbReference>
<dbReference type="HOGENOM" id="CLU_922224_0_0_1"/>
<gene>
    <name evidence="2" type="primary">20206299</name>
    <name evidence="1" type="ORF">HELRODRAFT_177542</name>
</gene>
<organism evidence="2 3">
    <name type="scientific">Helobdella robusta</name>
    <name type="common">Californian leech</name>
    <dbReference type="NCBI Taxonomy" id="6412"/>
    <lineage>
        <taxon>Eukaryota</taxon>
        <taxon>Metazoa</taxon>
        <taxon>Spiralia</taxon>
        <taxon>Lophotrochozoa</taxon>
        <taxon>Annelida</taxon>
        <taxon>Clitellata</taxon>
        <taxon>Hirudinea</taxon>
        <taxon>Rhynchobdellida</taxon>
        <taxon>Glossiphoniidae</taxon>
        <taxon>Helobdella</taxon>
    </lineage>
</organism>
<sequence length="302" mass="33527">MNTQSLQVVILGDLRQGNAETTMANRLKNSCNQNEDQNWTLLNISGIDNCFKPQKFDLNNYLKENNVDCVIALNGYKTCEILKDCRVPNATVISESELWNLDKEQLRGMENILGGSNLIAVLRITTTAPLPDQANNLLKKFITLPNSKYFLMACKINESKDPLHVLPAFTHWHQLHRSHPFLLISGEKRSFVDKNRIDSSILHQTSLTRPSTNTSCLHYVTSISYASAATIGKPTHLRQTVKKSSKNGSCPGVIYIGFVVQRLLHQLIRGSVALVSSSTIGGSCTTVLEVNYKILSITAVGQ</sequence>
<dbReference type="PANTHER" id="PTHR46660">
    <property type="match status" value="1"/>
</dbReference>
<dbReference type="Proteomes" id="UP000015101">
    <property type="component" value="Unassembled WGS sequence"/>
</dbReference>
<protein>
    <submittedName>
        <fullName evidence="1 2">Uncharacterized protein</fullName>
    </submittedName>
</protein>
<dbReference type="AlphaFoldDB" id="T1FBV0"/>
<reference evidence="1 3" key="2">
    <citation type="journal article" date="2013" name="Nature">
        <title>Insights into bilaterian evolution from three spiralian genomes.</title>
        <authorList>
            <person name="Simakov O."/>
            <person name="Marletaz F."/>
            <person name="Cho S.J."/>
            <person name="Edsinger-Gonzales E."/>
            <person name="Havlak P."/>
            <person name="Hellsten U."/>
            <person name="Kuo D.H."/>
            <person name="Larsson T."/>
            <person name="Lv J."/>
            <person name="Arendt D."/>
            <person name="Savage R."/>
            <person name="Osoegawa K."/>
            <person name="de Jong P."/>
            <person name="Grimwood J."/>
            <person name="Chapman J.A."/>
            <person name="Shapiro H."/>
            <person name="Aerts A."/>
            <person name="Otillar R.P."/>
            <person name="Terry A.Y."/>
            <person name="Boore J.L."/>
            <person name="Grigoriev I.V."/>
            <person name="Lindberg D.R."/>
            <person name="Seaver E.C."/>
            <person name="Weisblat D.A."/>
            <person name="Putnam N.H."/>
            <person name="Rokhsar D.S."/>
        </authorList>
    </citation>
    <scope>NUCLEOTIDE SEQUENCE</scope>
</reference>
<evidence type="ECO:0000313" key="2">
    <source>
        <dbReference type="EnsemblMetazoa" id="HelroP177542"/>
    </source>
</evidence>
<proteinExistence type="predicted"/>